<keyword evidence="6" id="KW-0862">Zinc</keyword>
<dbReference type="PROSITE" id="PS00028">
    <property type="entry name" value="ZINC_FINGER_C2H2_1"/>
    <property type="match status" value="2"/>
</dbReference>
<feature type="compositionally biased region" description="Gly residues" evidence="13">
    <location>
        <begin position="334"/>
        <end position="352"/>
    </location>
</feature>
<dbReference type="GO" id="GO:0008270">
    <property type="term" value="F:zinc ion binding"/>
    <property type="evidence" value="ECO:0007669"/>
    <property type="project" value="UniProtKB-KW"/>
</dbReference>
<evidence type="ECO:0000256" key="12">
    <source>
        <dbReference type="PROSITE-ProRule" id="PRU00042"/>
    </source>
</evidence>
<proteinExistence type="inferred from homology"/>
<evidence type="ECO:0000256" key="7">
    <source>
        <dbReference type="ARBA" id="ARBA00023015"/>
    </source>
</evidence>
<evidence type="ECO:0000313" key="16">
    <source>
        <dbReference type="Proteomes" id="UP001182556"/>
    </source>
</evidence>
<keyword evidence="10" id="KW-0539">Nucleus</keyword>
<keyword evidence="3" id="KW-0479">Metal-binding</keyword>
<sequence>MSDQPATMASAENAENNAPSATTSNPTDPFAGQPLPRPDPITGRLDPNDPHVKAQLEAALNVDKSKIPRPYKCPLCDRAFYRLEHQTRHIRTHTGEKPHACTHPGCDKRFSRSDELTRHARIHLPPANENGGSKSRRHSPANDDHDDHRSHHVPHLNPSYNMDFDRPEYANPYSSLSSLGVPGNSAGMNDISALAAAASDQLYELERHEAFRRAEYELRHRQIAGARKSNGGSPAGTPNHNNLGGTYGFSNERERWGLSGVPAPGGGQIVYPVSPAQPATANHPAIPSGTLADPTYLVPPTCCHEDCHKSYRKRLKVAKQTQACPNCLAPANGSGGHSHGGLGGAGSGGNGGSDSHHSSSSNTPKDRSAKNSSEDLTKLAGGPGGHGGNSFALQHNLHAQLARLQQQHQLALQKAHAQQKAQQVAQQAAIAQLNPYKQFNSSSHIKPYTLELHAHRGLAGSTVPSRAASPESDDSSDDEPTHPTTSELPATSPVLTGIRSMSLFHNRATTAPVSAATSPIHSRAPSRAASPVEGHSANSGKHGHGSHQARDAKHRSHPYTHFSSTTPNSPHFTSTSSSKHRMSPPKLTRTLSGSHGQNLKSVEDILNSSGIPPPPPHSDRTLPPPNSSSSFNSSVPAMTYTSMSQPASTHASPNTSRASSPVHSTHPHSSHSHSHLAHSVRAAFGMTPMANYGVSPKSNSNNAIGVGGGNGLNAQSPPHKLAPMSAGYHGEKVALPSFSRGSSPVHLLSMEVDGHA</sequence>
<evidence type="ECO:0000256" key="10">
    <source>
        <dbReference type="ARBA" id="ARBA00023242"/>
    </source>
</evidence>
<gene>
    <name evidence="15" type="ORF">DB88DRAFT_219661</name>
</gene>
<keyword evidence="8" id="KW-0238">DNA-binding</keyword>
<organism evidence="15 16">
    <name type="scientific">Papiliotrema laurentii</name>
    <name type="common">Cryptococcus laurentii</name>
    <dbReference type="NCBI Taxonomy" id="5418"/>
    <lineage>
        <taxon>Eukaryota</taxon>
        <taxon>Fungi</taxon>
        <taxon>Dikarya</taxon>
        <taxon>Basidiomycota</taxon>
        <taxon>Agaricomycotina</taxon>
        <taxon>Tremellomycetes</taxon>
        <taxon>Tremellales</taxon>
        <taxon>Rhynchogastremaceae</taxon>
        <taxon>Papiliotrema</taxon>
    </lineage>
</organism>
<reference evidence="15" key="1">
    <citation type="submission" date="2023-02" db="EMBL/GenBank/DDBJ databases">
        <title>Identification and recombinant expression of a fungal hydrolase from Papiliotrema laurentii that hydrolyzes apple cutin and clears colloidal polyester polyurethane.</title>
        <authorList>
            <consortium name="DOE Joint Genome Institute"/>
            <person name="Roman V.A."/>
            <person name="Bojanowski C."/>
            <person name="Crable B.R."/>
            <person name="Wagner D.N."/>
            <person name="Hung C.S."/>
            <person name="Nadeau L.J."/>
            <person name="Schratz L."/>
            <person name="Haridas S."/>
            <person name="Pangilinan J."/>
            <person name="Lipzen A."/>
            <person name="Na H."/>
            <person name="Yan M."/>
            <person name="Ng V."/>
            <person name="Grigoriev I.V."/>
            <person name="Spatafora J.W."/>
            <person name="Barlow D."/>
            <person name="Biffinger J."/>
            <person name="Kelley-Loughnane N."/>
            <person name="Varaljay V.A."/>
            <person name="Crookes-Goodson W.J."/>
        </authorList>
    </citation>
    <scope>NUCLEOTIDE SEQUENCE</scope>
    <source>
        <strain evidence="15">5307AH</strain>
    </source>
</reference>
<evidence type="ECO:0000256" key="13">
    <source>
        <dbReference type="SAM" id="MobiDB-lite"/>
    </source>
</evidence>
<dbReference type="GO" id="GO:0005737">
    <property type="term" value="C:cytoplasm"/>
    <property type="evidence" value="ECO:0007669"/>
    <property type="project" value="TreeGrafter"/>
</dbReference>
<feature type="compositionally biased region" description="Pro residues" evidence="13">
    <location>
        <begin position="611"/>
        <end position="626"/>
    </location>
</feature>
<evidence type="ECO:0000256" key="4">
    <source>
        <dbReference type="ARBA" id="ARBA00022737"/>
    </source>
</evidence>
<feature type="compositionally biased region" description="Low complexity" evidence="13">
    <location>
        <begin position="1"/>
        <end position="25"/>
    </location>
</feature>
<feature type="compositionally biased region" description="Polar residues" evidence="13">
    <location>
        <begin position="589"/>
        <end position="610"/>
    </location>
</feature>
<feature type="compositionally biased region" description="Basic residues" evidence="13">
    <location>
        <begin position="665"/>
        <end position="677"/>
    </location>
</feature>
<dbReference type="SUPFAM" id="SSF57667">
    <property type="entry name" value="beta-beta-alpha zinc fingers"/>
    <property type="match status" value="1"/>
</dbReference>
<name>A0AAD9FTP7_PAPLA</name>
<dbReference type="GO" id="GO:0000978">
    <property type="term" value="F:RNA polymerase II cis-regulatory region sequence-specific DNA binding"/>
    <property type="evidence" value="ECO:0007669"/>
    <property type="project" value="TreeGrafter"/>
</dbReference>
<keyword evidence="2" id="KW-0678">Repressor</keyword>
<feature type="domain" description="C2H2-type" evidence="14">
    <location>
        <begin position="71"/>
        <end position="98"/>
    </location>
</feature>
<dbReference type="SMART" id="SM00355">
    <property type="entry name" value="ZnF_C2H2"/>
    <property type="match status" value="2"/>
</dbReference>
<evidence type="ECO:0000256" key="5">
    <source>
        <dbReference type="ARBA" id="ARBA00022771"/>
    </source>
</evidence>
<feature type="compositionally biased region" description="Basic and acidic residues" evidence="13">
    <location>
        <begin position="140"/>
        <end position="149"/>
    </location>
</feature>
<dbReference type="Gene3D" id="3.30.160.60">
    <property type="entry name" value="Classic Zinc Finger"/>
    <property type="match status" value="2"/>
</dbReference>
<dbReference type="InterPro" id="IPR051007">
    <property type="entry name" value="creA/MIG_C2H2-ZnF"/>
</dbReference>
<dbReference type="AlphaFoldDB" id="A0AAD9FTP7"/>
<keyword evidence="16" id="KW-1185">Reference proteome</keyword>
<feature type="region of interest" description="Disordered" evidence="13">
    <location>
        <begin position="459"/>
        <end position="494"/>
    </location>
</feature>
<dbReference type="PANTHER" id="PTHR47428:SF1">
    <property type="entry name" value="REGULATORY PROTEIN MIG1-RELATED"/>
    <property type="match status" value="1"/>
</dbReference>
<dbReference type="InterPro" id="IPR036236">
    <property type="entry name" value="Znf_C2H2_sf"/>
</dbReference>
<evidence type="ECO:0000256" key="11">
    <source>
        <dbReference type="ARBA" id="ARBA00038023"/>
    </source>
</evidence>
<dbReference type="Proteomes" id="UP001182556">
    <property type="component" value="Unassembled WGS sequence"/>
</dbReference>
<comment type="caution">
    <text evidence="15">The sequence shown here is derived from an EMBL/GenBank/DDBJ whole genome shotgun (WGS) entry which is preliminary data.</text>
</comment>
<feature type="region of interest" description="Disordered" evidence="13">
    <location>
        <begin position="226"/>
        <end position="250"/>
    </location>
</feature>
<keyword evidence="9" id="KW-0804">Transcription</keyword>
<dbReference type="Pfam" id="PF00096">
    <property type="entry name" value="zf-C2H2"/>
    <property type="match status" value="2"/>
</dbReference>
<feature type="region of interest" description="Disordered" evidence="13">
    <location>
        <begin position="334"/>
        <end position="391"/>
    </location>
</feature>
<feature type="compositionally biased region" description="Polar residues" evidence="13">
    <location>
        <begin position="561"/>
        <end position="577"/>
    </location>
</feature>
<protein>
    <recommendedName>
        <fullName evidence="14">C2H2-type domain-containing protein</fullName>
    </recommendedName>
</protein>
<feature type="compositionally biased region" description="Polar residues" evidence="13">
    <location>
        <begin position="639"/>
        <end position="657"/>
    </location>
</feature>
<evidence type="ECO:0000259" key="14">
    <source>
        <dbReference type="PROSITE" id="PS50157"/>
    </source>
</evidence>
<evidence type="ECO:0000313" key="15">
    <source>
        <dbReference type="EMBL" id="KAK1925931.1"/>
    </source>
</evidence>
<feature type="region of interest" description="Disordered" evidence="13">
    <location>
        <begin position="1"/>
        <end position="51"/>
    </location>
</feature>
<evidence type="ECO:0000256" key="9">
    <source>
        <dbReference type="ARBA" id="ARBA00023163"/>
    </source>
</evidence>
<feature type="region of interest" description="Disordered" evidence="13">
    <location>
        <begin position="705"/>
        <end position="724"/>
    </location>
</feature>
<dbReference type="InterPro" id="IPR013087">
    <property type="entry name" value="Znf_C2H2_type"/>
</dbReference>
<feature type="region of interest" description="Disordered" evidence="13">
    <location>
        <begin position="123"/>
        <end position="164"/>
    </location>
</feature>
<evidence type="ECO:0000256" key="1">
    <source>
        <dbReference type="ARBA" id="ARBA00004123"/>
    </source>
</evidence>
<feature type="compositionally biased region" description="Basic residues" evidence="13">
    <location>
        <begin position="541"/>
        <end position="558"/>
    </location>
</feature>
<evidence type="ECO:0000256" key="6">
    <source>
        <dbReference type="ARBA" id="ARBA00022833"/>
    </source>
</evidence>
<keyword evidence="7" id="KW-0805">Transcription regulation</keyword>
<comment type="subcellular location">
    <subcellularLocation>
        <location evidence="1">Nucleus</location>
    </subcellularLocation>
</comment>
<evidence type="ECO:0000256" key="2">
    <source>
        <dbReference type="ARBA" id="ARBA00022491"/>
    </source>
</evidence>
<feature type="compositionally biased region" description="Polar residues" evidence="13">
    <location>
        <begin position="230"/>
        <end position="244"/>
    </location>
</feature>
<feature type="region of interest" description="Disordered" evidence="13">
    <location>
        <begin position="512"/>
        <end position="677"/>
    </location>
</feature>
<comment type="similarity">
    <text evidence="11">Belongs to the creA/MIG C2H2-type zinc-finger protein family.</text>
</comment>
<dbReference type="GO" id="GO:0000433">
    <property type="term" value="P:carbon catabolite repression of transcription from RNA polymerase II promoter by glucose"/>
    <property type="evidence" value="ECO:0007669"/>
    <property type="project" value="TreeGrafter"/>
</dbReference>
<dbReference type="EMBL" id="JAODAN010000003">
    <property type="protein sequence ID" value="KAK1925931.1"/>
    <property type="molecule type" value="Genomic_DNA"/>
</dbReference>
<dbReference type="FunFam" id="3.30.160.60:FF:000152">
    <property type="entry name" value="DNA-binding protein creA"/>
    <property type="match status" value="1"/>
</dbReference>
<feature type="compositionally biased region" description="Basic and acidic residues" evidence="13">
    <location>
        <begin position="364"/>
        <end position="377"/>
    </location>
</feature>
<keyword evidence="4" id="KW-0677">Repeat</keyword>
<feature type="compositionally biased region" description="Low complexity" evidence="13">
    <location>
        <begin position="627"/>
        <end position="636"/>
    </location>
</feature>
<feature type="domain" description="C2H2-type" evidence="14">
    <location>
        <begin position="99"/>
        <end position="123"/>
    </location>
</feature>
<dbReference type="PROSITE" id="PS50157">
    <property type="entry name" value="ZINC_FINGER_C2H2_2"/>
    <property type="match status" value="2"/>
</dbReference>
<evidence type="ECO:0000256" key="3">
    <source>
        <dbReference type="ARBA" id="ARBA00022723"/>
    </source>
</evidence>
<dbReference type="FunFam" id="3.30.160.60:FF:000089">
    <property type="entry name" value="DNA-binding protein creA"/>
    <property type="match status" value="1"/>
</dbReference>
<evidence type="ECO:0000256" key="8">
    <source>
        <dbReference type="ARBA" id="ARBA00023125"/>
    </source>
</evidence>
<dbReference type="GO" id="GO:0005634">
    <property type="term" value="C:nucleus"/>
    <property type="evidence" value="ECO:0007669"/>
    <property type="project" value="UniProtKB-SubCell"/>
</dbReference>
<keyword evidence="5 12" id="KW-0863">Zinc-finger</keyword>
<dbReference type="PANTHER" id="PTHR47428">
    <property type="entry name" value="REGULATORY PROTEIN MIG1-RELATED"/>
    <property type="match status" value="1"/>
</dbReference>
<accession>A0AAD9FTP7</accession>